<dbReference type="AlphaFoldDB" id="C1E7H6"/>
<dbReference type="CDD" id="cd00084">
    <property type="entry name" value="HMG-box_SF"/>
    <property type="match status" value="1"/>
</dbReference>
<dbReference type="SUPFAM" id="SSF47095">
    <property type="entry name" value="HMG-box"/>
    <property type="match status" value="1"/>
</dbReference>
<dbReference type="SMART" id="SM00398">
    <property type="entry name" value="HMG"/>
    <property type="match status" value="1"/>
</dbReference>
<organism evidence="4 5">
    <name type="scientific">Micromonas commoda (strain RCC299 / NOUM17 / CCMP2709)</name>
    <name type="common">Picoplanktonic green alga</name>
    <dbReference type="NCBI Taxonomy" id="296587"/>
    <lineage>
        <taxon>Eukaryota</taxon>
        <taxon>Viridiplantae</taxon>
        <taxon>Chlorophyta</taxon>
        <taxon>Mamiellophyceae</taxon>
        <taxon>Mamiellales</taxon>
        <taxon>Mamiellaceae</taxon>
        <taxon>Micromonas</taxon>
    </lineage>
</organism>
<evidence type="ECO:0000259" key="3">
    <source>
        <dbReference type="PROSITE" id="PS50118"/>
    </source>
</evidence>
<dbReference type="GO" id="GO:0003677">
    <property type="term" value="F:DNA binding"/>
    <property type="evidence" value="ECO:0007669"/>
    <property type="project" value="UniProtKB-UniRule"/>
</dbReference>
<dbReference type="InterPro" id="IPR028938">
    <property type="entry name" value="Rsf1-like"/>
</dbReference>
<dbReference type="EMBL" id="CP001327">
    <property type="protein sequence ID" value="ACO64334.1"/>
    <property type="molecule type" value="Genomic_DNA"/>
</dbReference>
<keyword evidence="5" id="KW-1185">Reference proteome</keyword>
<reference evidence="4 5" key="1">
    <citation type="journal article" date="2009" name="Science">
        <title>Green evolution and dynamic adaptations revealed by genomes of the marine picoeukaryotes Micromonas.</title>
        <authorList>
            <person name="Worden A.Z."/>
            <person name="Lee J.H."/>
            <person name="Mock T."/>
            <person name="Rouze P."/>
            <person name="Simmons M.P."/>
            <person name="Aerts A.L."/>
            <person name="Allen A.E."/>
            <person name="Cuvelier M.L."/>
            <person name="Derelle E."/>
            <person name="Everett M.V."/>
            <person name="Foulon E."/>
            <person name="Grimwood J."/>
            <person name="Gundlach H."/>
            <person name="Henrissat B."/>
            <person name="Napoli C."/>
            <person name="McDonald S.M."/>
            <person name="Parker M.S."/>
            <person name="Rombauts S."/>
            <person name="Salamov A."/>
            <person name="Von Dassow P."/>
            <person name="Badger J.H."/>
            <person name="Coutinho P.M."/>
            <person name="Demir E."/>
            <person name="Dubchak I."/>
            <person name="Gentemann C."/>
            <person name="Eikrem W."/>
            <person name="Gready J.E."/>
            <person name="John U."/>
            <person name="Lanier W."/>
            <person name="Lindquist E.A."/>
            <person name="Lucas S."/>
            <person name="Mayer K.F."/>
            <person name="Moreau H."/>
            <person name="Not F."/>
            <person name="Otillar R."/>
            <person name="Panaud O."/>
            <person name="Pangilinan J."/>
            <person name="Paulsen I."/>
            <person name="Piegu B."/>
            <person name="Poliakov A."/>
            <person name="Robbens S."/>
            <person name="Schmutz J."/>
            <person name="Toulza E."/>
            <person name="Wyss T."/>
            <person name="Zelensky A."/>
            <person name="Zhou K."/>
            <person name="Armbrust E.V."/>
            <person name="Bhattacharya D."/>
            <person name="Goodenough U.W."/>
            <person name="Van de Peer Y."/>
            <person name="Grigoriev I.V."/>
        </authorList>
    </citation>
    <scope>NUCLEOTIDE SEQUENCE [LARGE SCALE GENOMIC DNA]</scope>
    <source>
        <strain evidence="5">RCC299 / NOUM17</strain>
    </source>
</reference>
<feature type="DNA-binding region" description="HMG box" evidence="1">
    <location>
        <begin position="288"/>
        <end position="337"/>
    </location>
</feature>
<accession>C1E7H6</accession>
<proteinExistence type="predicted"/>
<feature type="region of interest" description="Disordered" evidence="2">
    <location>
        <begin position="1"/>
        <end position="118"/>
    </location>
</feature>
<feature type="compositionally biased region" description="Basic and acidic residues" evidence="2">
    <location>
        <begin position="279"/>
        <end position="288"/>
    </location>
</feature>
<keyword evidence="1" id="KW-0539">Nucleus</keyword>
<dbReference type="PANTHER" id="PTHR14296">
    <property type="entry name" value="REMODELING AND SPACING FACTOR 1"/>
    <property type="match status" value="1"/>
</dbReference>
<evidence type="ECO:0000313" key="5">
    <source>
        <dbReference type="Proteomes" id="UP000002009"/>
    </source>
</evidence>
<evidence type="ECO:0000256" key="2">
    <source>
        <dbReference type="SAM" id="MobiDB-lite"/>
    </source>
</evidence>
<feature type="compositionally biased region" description="Acidic residues" evidence="2">
    <location>
        <begin position="80"/>
        <end position="97"/>
    </location>
</feature>
<dbReference type="PANTHER" id="PTHR14296:SF3">
    <property type="entry name" value="DIKAR, ISOFORM F"/>
    <property type="match status" value="1"/>
</dbReference>
<name>C1E7H6_MICCC</name>
<dbReference type="InterPro" id="IPR009071">
    <property type="entry name" value="HMG_box_dom"/>
</dbReference>
<dbReference type="Proteomes" id="UP000002009">
    <property type="component" value="Chromosome 6"/>
</dbReference>
<dbReference type="InParanoid" id="C1E7H6"/>
<dbReference type="KEGG" id="mis:MICPUN_59015"/>
<feature type="region of interest" description="Disordered" evidence="2">
    <location>
        <begin position="264"/>
        <end position="296"/>
    </location>
</feature>
<feature type="compositionally biased region" description="Basic and acidic residues" evidence="2">
    <location>
        <begin position="98"/>
        <end position="108"/>
    </location>
</feature>
<feature type="region of interest" description="Disordered" evidence="2">
    <location>
        <begin position="429"/>
        <end position="459"/>
    </location>
</feature>
<dbReference type="PROSITE" id="PS50118">
    <property type="entry name" value="HMG_BOX_2"/>
    <property type="match status" value="1"/>
</dbReference>
<keyword evidence="1" id="KW-0238">DNA-binding</keyword>
<dbReference type="Pfam" id="PF00505">
    <property type="entry name" value="HMG_box"/>
    <property type="match status" value="1"/>
</dbReference>
<dbReference type="GeneID" id="8244014"/>
<sequence length="519" mass="58775">MGKMGTMETIVLDSDSGDDEAGVRDSDDDDDFRVVPARPALPESLKDVDGFGEDPESPSKNDGGSTKKEEDGEDAKNEDVENEDAKDEDAKDEDAKDEDAKNEPHAEDFDSDEDEDDVPVEKIAARREARAAKLDPELLLREAAPEVVAPEIAALREHWQLAVVLDFFSVFREEFLDRPFDAADLESALVDPCADPTLWGFIVSLQVELLNGCGFRVEHGELFRRRKRRHADKDQGLMIRDNSWAWVTNRVICEWWRTLTGKRSSEASKPPFAPPTRRRGVEGEDKAPRNKSKPFNAFAKAERSTIKAEHPHIAKKEVDLRLAVRWRRLSDDERREYDPSYDPESVDENEFTERWYADEMTPSQRLMTLWGLCELRLMIGLDHLGPHDVGYEAGWKEPPGKFRPTPIGTDAEGNEYWLRTDTLYRSGEPTYRSTDSVDVPLPVEPPPYYNKDSGTWKDQDEEDYTQLPCMQCGRMQYDEREIEHKFLLCDVCVNGGHARCMGVSVIPGGAHKGRKGGGG</sequence>
<feature type="compositionally biased region" description="Acidic residues" evidence="2">
    <location>
        <begin position="15"/>
        <end position="31"/>
    </location>
</feature>
<evidence type="ECO:0000256" key="1">
    <source>
        <dbReference type="PROSITE-ProRule" id="PRU00267"/>
    </source>
</evidence>
<feature type="compositionally biased region" description="Acidic residues" evidence="2">
    <location>
        <begin position="109"/>
        <end position="118"/>
    </location>
</feature>
<dbReference type="InterPro" id="IPR036910">
    <property type="entry name" value="HMG_box_dom_sf"/>
</dbReference>
<feature type="domain" description="HMG box" evidence="3">
    <location>
        <begin position="288"/>
        <end position="337"/>
    </location>
</feature>
<protein>
    <recommendedName>
        <fullName evidence="3">HMG box domain-containing protein</fullName>
    </recommendedName>
</protein>
<dbReference type="GO" id="GO:0031213">
    <property type="term" value="C:RSF complex"/>
    <property type="evidence" value="ECO:0007669"/>
    <property type="project" value="InterPro"/>
</dbReference>
<feature type="compositionally biased region" description="Basic and acidic residues" evidence="2">
    <location>
        <begin position="65"/>
        <end position="79"/>
    </location>
</feature>
<gene>
    <name evidence="4" type="ORF">MICPUN_59015</name>
</gene>
<dbReference type="OrthoDB" id="1919336at2759"/>
<dbReference type="GO" id="GO:0006355">
    <property type="term" value="P:regulation of DNA-templated transcription"/>
    <property type="evidence" value="ECO:0007669"/>
    <property type="project" value="InterPro"/>
</dbReference>
<evidence type="ECO:0000313" key="4">
    <source>
        <dbReference type="EMBL" id="ACO64334.1"/>
    </source>
</evidence>
<dbReference type="Gene3D" id="1.10.30.10">
    <property type="entry name" value="High mobility group box domain"/>
    <property type="match status" value="1"/>
</dbReference>
<dbReference type="RefSeq" id="XP_002503076.1">
    <property type="nucleotide sequence ID" value="XM_002503030.1"/>
</dbReference>